<evidence type="ECO:0000313" key="2">
    <source>
        <dbReference type="EMBL" id="CAI4214341.1"/>
    </source>
</evidence>
<comment type="caution">
    <text evidence="2">The sequence shown here is derived from an EMBL/GenBank/DDBJ whole genome shotgun (WGS) entry which is preliminary data.</text>
</comment>
<gene>
    <name evidence="2" type="ORF">PPNO1_LOCUS4070</name>
</gene>
<feature type="region of interest" description="Disordered" evidence="1">
    <location>
        <begin position="1"/>
        <end position="34"/>
    </location>
</feature>
<sequence>MPEGTKGKAASRYTPNQIPRLPHPTLQHVSSSSHRHHPRPLALAEFSDVFSILEDGACRSCLLDIYNPCAAADKYSESLTGAFSECVCGSAGEAAAKSCREKSCTDTIGGLSVDTFYNTWCLNSNQGFREDKCALTDREFEFYVTNAGPALTTACDALRRADEDEAATGQEVRRLRRVVRGVRIRRRQVGTRLVGIPRPEG</sequence>
<keyword evidence="3" id="KW-1185">Reference proteome</keyword>
<evidence type="ECO:0000313" key="3">
    <source>
        <dbReference type="Proteomes" id="UP000838763"/>
    </source>
</evidence>
<proteinExistence type="predicted"/>
<evidence type="ECO:0000256" key="1">
    <source>
        <dbReference type="SAM" id="MobiDB-lite"/>
    </source>
</evidence>
<organism evidence="2 3">
    <name type="scientific">Parascedosporium putredinis</name>
    <dbReference type="NCBI Taxonomy" id="1442378"/>
    <lineage>
        <taxon>Eukaryota</taxon>
        <taxon>Fungi</taxon>
        <taxon>Dikarya</taxon>
        <taxon>Ascomycota</taxon>
        <taxon>Pezizomycotina</taxon>
        <taxon>Sordariomycetes</taxon>
        <taxon>Hypocreomycetidae</taxon>
        <taxon>Microascales</taxon>
        <taxon>Microascaceae</taxon>
        <taxon>Parascedosporium</taxon>
    </lineage>
</organism>
<dbReference type="Proteomes" id="UP000838763">
    <property type="component" value="Unassembled WGS sequence"/>
</dbReference>
<dbReference type="AlphaFoldDB" id="A0A9P1MB52"/>
<accession>A0A9P1MB52</accession>
<name>A0A9P1MB52_9PEZI</name>
<reference evidence="2" key="1">
    <citation type="submission" date="2022-11" db="EMBL/GenBank/DDBJ databases">
        <authorList>
            <person name="Scott C."/>
            <person name="Bruce N."/>
        </authorList>
    </citation>
    <scope>NUCLEOTIDE SEQUENCE</scope>
</reference>
<dbReference type="EMBL" id="CALLCH030000011">
    <property type="protein sequence ID" value="CAI4214341.1"/>
    <property type="molecule type" value="Genomic_DNA"/>
</dbReference>
<protein>
    <submittedName>
        <fullName evidence="2">Uncharacterized protein</fullName>
    </submittedName>
</protein>